<reference evidence="2" key="1">
    <citation type="submission" date="2021-03" db="EMBL/GenBank/DDBJ databases">
        <authorList>
            <person name="Bekaert M."/>
        </authorList>
    </citation>
    <scope>NUCLEOTIDE SEQUENCE</scope>
</reference>
<dbReference type="Proteomes" id="UP000683360">
    <property type="component" value="Unassembled WGS sequence"/>
</dbReference>
<comment type="caution">
    <text evidence="2">The sequence shown here is derived from an EMBL/GenBank/DDBJ whole genome shotgun (WGS) entry which is preliminary data.</text>
</comment>
<sequence>MTIHNTPLIKLTKNKFRLKKQDALRKSALKRLLNAKRYIYNVRDKRTNAGNMTPVPRKKLYHFRKRQIQTKRTTMPTSDLSDDSGDELYKPSKKDLQSSDSDMTSERDSASEPESLSNIQLVKPKKRHRDKNWKRKGKSLKKKFEKKRKIVHATSSQSHRSGPWKIKEKENNAEAITTTLTETEAIRLSQKAAMNRTIVLKYHTIRLDNLLLSNGLKKNPKQ</sequence>
<evidence type="ECO:0000313" key="3">
    <source>
        <dbReference type="Proteomes" id="UP000683360"/>
    </source>
</evidence>
<feature type="region of interest" description="Disordered" evidence="1">
    <location>
        <begin position="62"/>
        <end position="143"/>
    </location>
</feature>
<evidence type="ECO:0000313" key="2">
    <source>
        <dbReference type="EMBL" id="CAG2249231.1"/>
    </source>
</evidence>
<feature type="compositionally biased region" description="Polar residues" evidence="1">
    <location>
        <begin position="70"/>
        <end position="79"/>
    </location>
</feature>
<accession>A0A8S3UUH1</accession>
<feature type="compositionally biased region" description="Basic and acidic residues" evidence="1">
    <location>
        <begin position="87"/>
        <end position="97"/>
    </location>
</feature>
<name>A0A8S3UUH1_MYTED</name>
<feature type="compositionally biased region" description="Basic residues" evidence="1">
    <location>
        <begin position="123"/>
        <end position="143"/>
    </location>
</feature>
<gene>
    <name evidence="2" type="ORF">MEDL_61036</name>
</gene>
<protein>
    <submittedName>
        <fullName evidence="2">Uncharacterized protein</fullName>
    </submittedName>
</protein>
<organism evidence="2 3">
    <name type="scientific">Mytilus edulis</name>
    <name type="common">Blue mussel</name>
    <dbReference type="NCBI Taxonomy" id="6550"/>
    <lineage>
        <taxon>Eukaryota</taxon>
        <taxon>Metazoa</taxon>
        <taxon>Spiralia</taxon>
        <taxon>Lophotrochozoa</taxon>
        <taxon>Mollusca</taxon>
        <taxon>Bivalvia</taxon>
        <taxon>Autobranchia</taxon>
        <taxon>Pteriomorphia</taxon>
        <taxon>Mytilida</taxon>
        <taxon>Mytiloidea</taxon>
        <taxon>Mytilidae</taxon>
        <taxon>Mytilinae</taxon>
        <taxon>Mytilus</taxon>
    </lineage>
</organism>
<dbReference type="EMBL" id="CAJPWZ010002968">
    <property type="protein sequence ID" value="CAG2249231.1"/>
    <property type="molecule type" value="Genomic_DNA"/>
</dbReference>
<evidence type="ECO:0000256" key="1">
    <source>
        <dbReference type="SAM" id="MobiDB-lite"/>
    </source>
</evidence>
<proteinExistence type="predicted"/>
<keyword evidence="3" id="KW-1185">Reference proteome</keyword>
<dbReference type="AlphaFoldDB" id="A0A8S3UUH1"/>